<comment type="caution">
    <text evidence="1">The sequence shown here is derived from an EMBL/GenBank/DDBJ whole genome shotgun (WGS) entry which is preliminary data.</text>
</comment>
<organism evidence="1">
    <name type="scientific">marine sediment metagenome</name>
    <dbReference type="NCBI Taxonomy" id="412755"/>
    <lineage>
        <taxon>unclassified sequences</taxon>
        <taxon>metagenomes</taxon>
        <taxon>ecological metagenomes</taxon>
    </lineage>
</organism>
<protein>
    <submittedName>
        <fullName evidence="1">Uncharacterized protein</fullName>
    </submittedName>
</protein>
<name>X1DS11_9ZZZZ</name>
<dbReference type="AlphaFoldDB" id="X1DS11"/>
<feature type="non-terminal residue" evidence="1">
    <location>
        <position position="1"/>
    </location>
</feature>
<sequence length="47" mass="5452">SSFSPPRQEKCRNCGIIRTLEEPVLKIKEENDYFMVVAKVKIVKAEK</sequence>
<accession>X1DS11</accession>
<reference evidence="1" key="1">
    <citation type="journal article" date="2014" name="Front. Microbiol.">
        <title>High frequency of phylogenetically diverse reductive dehalogenase-homologous genes in deep subseafloor sedimentary metagenomes.</title>
        <authorList>
            <person name="Kawai M."/>
            <person name="Futagami T."/>
            <person name="Toyoda A."/>
            <person name="Takaki Y."/>
            <person name="Nishi S."/>
            <person name="Hori S."/>
            <person name="Arai W."/>
            <person name="Tsubouchi T."/>
            <person name="Morono Y."/>
            <person name="Uchiyama I."/>
            <person name="Ito T."/>
            <person name="Fujiyama A."/>
            <person name="Inagaki F."/>
            <person name="Takami H."/>
        </authorList>
    </citation>
    <scope>NUCLEOTIDE SEQUENCE</scope>
    <source>
        <strain evidence="1">Expedition CK06-06</strain>
    </source>
</reference>
<proteinExistence type="predicted"/>
<evidence type="ECO:0000313" key="1">
    <source>
        <dbReference type="EMBL" id="GAH11015.1"/>
    </source>
</evidence>
<dbReference type="EMBL" id="BART01036443">
    <property type="protein sequence ID" value="GAH11015.1"/>
    <property type="molecule type" value="Genomic_DNA"/>
</dbReference>
<gene>
    <name evidence="1" type="ORF">S01H4_61460</name>
</gene>